<dbReference type="Proteomes" id="UP001141806">
    <property type="component" value="Unassembled WGS sequence"/>
</dbReference>
<evidence type="ECO:0000313" key="3">
    <source>
        <dbReference type="Proteomes" id="UP001141806"/>
    </source>
</evidence>
<evidence type="ECO:0000313" key="2">
    <source>
        <dbReference type="EMBL" id="KAJ4951132.1"/>
    </source>
</evidence>
<sequence>MVPKKAALKGFSSSIYVRKMMANKEKGKRKADQTVDEREEEADPFIRKWDLTINDSVIDSRRVDQMLLTGACLPVDVNQVTSMDEEFLECNFFLNFCTEASKIVEEQEQSLINLLAEIEKLKKGLAEERKQAKTSKVYYKIKDESLQKAWVYEDELWKENE</sequence>
<keyword evidence="1" id="KW-0175">Coiled coil</keyword>
<reference evidence="2" key="1">
    <citation type="journal article" date="2023" name="Plant J.">
        <title>The genome of the king protea, Protea cynaroides.</title>
        <authorList>
            <person name="Chang J."/>
            <person name="Duong T.A."/>
            <person name="Schoeman C."/>
            <person name="Ma X."/>
            <person name="Roodt D."/>
            <person name="Barker N."/>
            <person name="Li Z."/>
            <person name="Van de Peer Y."/>
            <person name="Mizrachi E."/>
        </authorList>
    </citation>
    <scope>NUCLEOTIDE SEQUENCE</scope>
    <source>
        <tissue evidence="2">Young leaves</tissue>
    </source>
</reference>
<dbReference type="AlphaFoldDB" id="A0A9Q0GSC3"/>
<keyword evidence="3" id="KW-1185">Reference proteome</keyword>
<evidence type="ECO:0000256" key="1">
    <source>
        <dbReference type="SAM" id="Coils"/>
    </source>
</evidence>
<feature type="coiled-coil region" evidence="1">
    <location>
        <begin position="104"/>
        <end position="135"/>
    </location>
</feature>
<organism evidence="2 3">
    <name type="scientific">Protea cynaroides</name>
    <dbReference type="NCBI Taxonomy" id="273540"/>
    <lineage>
        <taxon>Eukaryota</taxon>
        <taxon>Viridiplantae</taxon>
        <taxon>Streptophyta</taxon>
        <taxon>Embryophyta</taxon>
        <taxon>Tracheophyta</taxon>
        <taxon>Spermatophyta</taxon>
        <taxon>Magnoliopsida</taxon>
        <taxon>Proteales</taxon>
        <taxon>Proteaceae</taxon>
        <taxon>Protea</taxon>
    </lineage>
</organism>
<comment type="caution">
    <text evidence="2">The sequence shown here is derived from an EMBL/GenBank/DDBJ whole genome shotgun (WGS) entry which is preliminary data.</text>
</comment>
<name>A0A9Q0GSC3_9MAGN</name>
<proteinExistence type="predicted"/>
<protein>
    <submittedName>
        <fullName evidence="2">Uncharacterized protein</fullName>
    </submittedName>
</protein>
<dbReference type="EMBL" id="JAMYWD010000012">
    <property type="protein sequence ID" value="KAJ4951132.1"/>
    <property type="molecule type" value="Genomic_DNA"/>
</dbReference>
<gene>
    <name evidence="2" type="ORF">NE237_027964</name>
</gene>
<accession>A0A9Q0GSC3</accession>